<dbReference type="PANTHER" id="PTHR23077">
    <property type="entry name" value="AAA-FAMILY ATPASE"/>
    <property type="match status" value="1"/>
</dbReference>
<evidence type="ECO:0000259" key="3">
    <source>
        <dbReference type="SMART" id="SM00382"/>
    </source>
</evidence>
<feature type="domain" description="AAA+ ATPase" evidence="3">
    <location>
        <begin position="227"/>
        <end position="367"/>
    </location>
</feature>
<dbReference type="AlphaFoldDB" id="A0A811P814"/>
<dbReference type="OrthoDB" id="10254455at2759"/>
<dbReference type="SMART" id="SM00382">
    <property type="entry name" value="AAA"/>
    <property type="match status" value="1"/>
</dbReference>
<gene>
    <name evidence="4" type="ORF">NCGR_LOCUS23288</name>
</gene>
<dbReference type="SUPFAM" id="SSF52540">
    <property type="entry name" value="P-loop containing nucleoside triphosphate hydrolases"/>
    <property type="match status" value="1"/>
</dbReference>
<comment type="caution">
    <text evidence="4">The sequence shown here is derived from an EMBL/GenBank/DDBJ whole genome shotgun (WGS) entry which is preliminary data.</text>
</comment>
<feature type="compositionally biased region" description="Low complexity" evidence="2">
    <location>
        <begin position="33"/>
        <end position="47"/>
    </location>
</feature>
<proteinExistence type="inferred from homology"/>
<dbReference type="InterPro" id="IPR027417">
    <property type="entry name" value="P-loop_NTPase"/>
</dbReference>
<protein>
    <recommendedName>
        <fullName evidence="3">AAA+ ATPase domain-containing protein</fullName>
    </recommendedName>
</protein>
<dbReference type="InterPro" id="IPR050168">
    <property type="entry name" value="AAA_ATPase_domain"/>
</dbReference>
<evidence type="ECO:0000313" key="5">
    <source>
        <dbReference type="Proteomes" id="UP000604825"/>
    </source>
</evidence>
<dbReference type="PANTHER" id="PTHR23077:SF117">
    <property type="entry name" value="AAA+ ATPASE DOMAIN-CONTAINING PROTEIN"/>
    <property type="match status" value="1"/>
</dbReference>
<dbReference type="PROSITE" id="PS00674">
    <property type="entry name" value="AAA"/>
    <property type="match status" value="1"/>
</dbReference>
<keyword evidence="1" id="KW-0067">ATP-binding</keyword>
<dbReference type="InterPro" id="IPR003593">
    <property type="entry name" value="AAA+_ATPase"/>
</dbReference>
<evidence type="ECO:0000313" key="4">
    <source>
        <dbReference type="EMBL" id="CAD6234871.1"/>
    </source>
</evidence>
<keyword evidence="5" id="KW-1185">Reference proteome</keyword>
<dbReference type="Gene3D" id="3.40.50.300">
    <property type="entry name" value="P-loop containing nucleotide triphosphate hydrolases"/>
    <property type="match status" value="1"/>
</dbReference>
<dbReference type="Gene3D" id="1.10.8.60">
    <property type="match status" value="1"/>
</dbReference>
<dbReference type="GO" id="GO:0005524">
    <property type="term" value="F:ATP binding"/>
    <property type="evidence" value="ECO:0007669"/>
    <property type="project" value="UniProtKB-KW"/>
</dbReference>
<keyword evidence="1" id="KW-0547">Nucleotide-binding</keyword>
<dbReference type="GO" id="GO:0016887">
    <property type="term" value="F:ATP hydrolysis activity"/>
    <property type="evidence" value="ECO:0007669"/>
    <property type="project" value="InterPro"/>
</dbReference>
<feature type="region of interest" description="Disordered" evidence="2">
    <location>
        <begin position="1"/>
        <end position="56"/>
    </location>
</feature>
<dbReference type="EMBL" id="CAJGYO010000006">
    <property type="protein sequence ID" value="CAD6234871.1"/>
    <property type="molecule type" value="Genomic_DNA"/>
</dbReference>
<dbReference type="Proteomes" id="UP000604825">
    <property type="component" value="Unassembled WGS sequence"/>
</dbReference>
<organism evidence="4 5">
    <name type="scientific">Miscanthus lutarioriparius</name>
    <dbReference type="NCBI Taxonomy" id="422564"/>
    <lineage>
        <taxon>Eukaryota</taxon>
        <taxon>Viridiplantae</taxon>
        <taxon>Streptophyta</taxon>
        <taxon>Embryophyta</taxon>
        <taxon>Tracheophyta</taxon>
        <taxon>Spermatophyta</taxon>
        <taxon>Magnoliopsida</taxon>
        <taxon>Liliopsida</taxon>
        <taxon>Poales</taxon>
        <taxon>Poaceae</taxon>
        <taxon>PACMAD clade</taxon>
        <taxon>Panicoideae</taxon>
        <taxon>Andropogonodae</taxon>
        <taxon>Andropogoneae</taxon>
        <taxon>Saccharinae</taxon>
        <taxon>Miscanthus</taxon>
    </lineage>
</organism>
<sequence length="403" mass="44569">MKDKRNSRKVKVRPTETKKRKFYGKKKIDTFARRLNSSRPRPISSIRSPRRNPERRLRSVEYHLGPSVLASSSGAASALCSPGVPATVAAVLLRHSPPMSFTAEEAVAGNRRALEALRKLVAYPFLYAHESRLLGLKKHLCREAAKLAYHRMLNISEGDKVLKLHMEDWESARSMVGPSIIRGVTKEISTVSWDDIGGLKDLKKELQKAVEWPIKHAAAFSRLGIPPVRGVLLHGPPGCSKTTLAKAAAHASQASFFSLRFIYSKYVGEGEALLGRTFQKARLASPSIIFFYEADAIAPKRTGPVGNSSGNATVGERLLSTLLTEMDGLELATGIIVLGATNRPNAIDAALLRPGRFDKVLYVPPPDVHGRYVILRIHTWKMKLGEDVDLWEIAGVYRVVHWC</sequence>
<comment type="similarity">
    <text evidence="1">Belongs to the AAA ATPase family.</text>
</comment>
<dbReference type="InterPro" id="IPR003959">
    <property type="entry name" value="ATPase_AAA_core"/>
</dbReference>
<feature type="compositionally biased region" description="Basic residues" evidence="2">
    <location>
        <begin position="1"/>
        <end position="25"/>
    </location>
</feature>
<evidence type="ECO:0000256" key="1">
    <source>
        <dbReference type="RuleBase" id="RU003651"/>
    </source>
</evidence>
<dbReference type="FunFam" id="3.40.50.300:FF:001107">
    <property type="entry name" value="Cell division control protein 48-B-like protein"/>
    <property type="match status" value="1"/>
</dbReference>
<evidence type="ECO:0000256" key="2">
    <source>
        <dbReference type="SAM" id="MobiDB-lite"/>
    </source>
</evidence>
<name>A0A811P814_9POAL</name>
<accession>A0A811P814</accession>
<dbReference type="Pfam" id="PF00004">
    <property type="entry name" value="AAA"/>
    <property type="match status" value="1"/>
</dbReference>
<reference evidence="4" key="1">
    <citation type="submission" date="2020-10" db="EMBL/GenBank/DDBJ databases">
        <authorList>
            <person name="Han B."/>
            <person name="Lu T."/>
            <person name="Zhao Q."/>
            <person name="Huang X."/>
            <person name="Zhao Y."/>
        </authorList>
    </citation>
    <scope>NUCLEOTIDE SEQUENCE</scope>
</reference>
<dbReference type="InterPro" id="IPR003960">
    <property type="entry name" value="ATPase_AAA_CS"/>
</dbReference>